<name>Q0VRI2_ALCBS</name>
<evidence type="ECO:0000313" key="3">
    <source>
        <dbReference type="Proteomes" id="UP000008871"/>
    </source>
</evidence>
<dbReference type="Proteomes" id="UP000008871">
    <property type="component" value="Chromosome"/>
</dbReference>
<proteinExistence type="predicted"/>
<evidence type="ECO:0000313" key="2">
    <source>
        <dbReference type="EMBL" id="CAL16216.1"/>
    </source>
</evidence>
<dbReference type="AlphaFoldDB" id="Q0VRI2"/>
<dbReference type="PANTHER" id="PTHR33973">
    <property type="entry name" value="OS07G0153300 PROTEIN"/>
    <property type="match status" value="1"/>
</dbReference>
<organism evidence="2 3">
    <name type="scientific">Alcanivorax borkumensis (strain ATCC 700651 / DSM 11573 / NCIMB 13689 / SK2)</name>
    <dbReference type="NCBI Taxonomy" id="393595"/>
    <lineage>
        <taxon>Bacteria</taxon>
        <taxon>Pseudomonadati</taxon>
        <taxon>Pseudomonadota</taxon>
        <taxon>Gammaproteobacteria</taxon>
        <taxon>Oceanospirillales</taxon>
        <taxon>Alcanivoracaceae</taxon>
        <taxon>Alcanivorax</taxon>
    </lineage>
</organism>
<sequence>MMEASVNDPLTPYAIARGRVWHQRLQPFTYSFDYPLWMVWCDLEKIDAMLGRHWAWGRRWRPVTFRDQDYLDTRAVPLAEKVREKALSLGLNWSHGRTVMLAQWRTFGTLFNPLVLYLHFPQGKSQPDSMIAEVQNTPWRERHFYPLTFSRNENGVLLVNHPKAFHVSPFLPMLLQYHWHLHVALPDLRIGLEDRDKQVCVFKAGMKLQLVAPDSAAMGKGIFRFGAQGLATLKNIYWQAFKLWRKGAVFHGHPAGENAQRDDGDSGDDGNRE</sequence>
<dbReference type="eggNOG" id="COG3496">
    <property type="taxonomic scope" value="Bacteria"/>
</dbReference>
<dbReference type="PANTHER" id="PTHR33973:SF4">
    <property type="entry name" value="OS07G0153300 PROTEIN"/>
    <property type="match status" value="1"/>
</dbReference>
<dbReference type="EMBL" id="AM286690">
    <property type="protein sequence ID" value="CAL16216.1"/>
    <property type="molecule type" value="Genomic_DNA"/>
</dbReference>
<protein>
    <recommendedName>
        <fullName evidence="4">DUF1365 domain-containing protein</fullName>
    </recommendedName>
</protein>
<feature type="compositionally biased region" description="Basic and acidic residues" evidence="1">
    <location>
        <begin position="259"/>
        <end position="273"/>
    </location>
</feature>
<dbReference type="HOGENOM" id="CLU_065913_0_0_6"/>
<feature type="region of interest" description="Disordered" evidence="1">
    <location>
        <begin position="254"/>
        <end position="273"/>
    </location>
</feature>
<dbReference type="STRING" id="393595.ABO_0768"/>
<evidence type="ECO:0000256" key="1">
    <source>
        <dbReference type="SAM" id="MobiDB-lite"/>
    </source>
</evidence>
<dbReference type="InterPro" id="IPR010775">
    <property type="entry name" value="DUF1365"/>
</dbReference>
<evidence type="ECO:0008006" key="4">
    <source>
        <dbReference type="Google" id="ProtNLM"/>
    </source>
</evidence>
<keyword evidence="3" id="KW-1185">Reference proteome</keyword>
<reference evidence="2 3" key="1">
    <citation type="journal article" date="2006" name="Nat. Biotechnol.">
        <title>Genome sequence of the ubiquitous hydrocarbon-degrading marine bacterium Alcanivorax borkumensis.</title>
        <authorList>
            <person name="Schneiker S."/>
            <person name="Martins dos Santos V.A.P."/>
            <person name="Bartels D."/>
            <person name="Bekel T."/>
            <person name="Brecht M."/>
            <person name="Buhrmester J."/>
            <person name="Chernikova T.N."/>
            <person name="Denaro R."/>
            <person name="Ferrer M."/>
            <person name="Gertler C."/>
            <person name="Goesmann A."/>
            <person name="Golyshina O.V."/>
            <person name="Kaminski F."/>
            <person name="Khachane A.N."/>
            <person name="Lang S."/>
            <person name="Linke B."/>
            <person name="McHardy A.C."/>
            <person name="Meyer F."/>
            <person name="Nechitaylo T."/>
            <person name="Puehler A."/>
            <person name="Regenhardt D."/>
            <person name="Rupp O."/>
            <person name="Sabirova J.S."/>
            <person name="Selbitschka W."/>
            <person name="Yakimov M.M."/>
            <person name="Timmis K.N."/>
            <person name="Vorhoelter F.-J."/>
            <person name="Weidner S."/>
            <person name="Kaiser O."/>
            <person name="Golyshin P.N."/>
        </authorList>
    </citation>
    <scope>NUCLEOTIDE SEQUENCE [LARGE SCALE GENOMIC DNA]</scope>
    <source>
        <strain evidence="3">ATCC 700651 / DSM 11573 / NCIMB 13689 / SK2</strain>
    </source>
</reference>
<dbReference type="KEGG" id="abo:ABO_0768"/>
<accession>Q0VRI2</accession>
<gene>
    <name evidence="2" type="ordered locus">ABO_0768</name>
</gene>
<dbReference type="Pfam" id="PF07103">
    <property type="entry name" value="DUF1365"/>
    <property type="match status" value="1"/>
</dbReference>